<evidence type="ECO:0000256" key="2">
    <source>
        <dbReference type="PROSITE-ProRule" id="PRU00169"/>
    </source>
</evidence>
<dbReference type="OrthoDB" id="673128at2"/>
<sequence length="529" mass="57532">MSSLIGFREQSFLDKISILNEVSMGKDIADLDPLLDLFQNPLGDTSVDYMVVSALNGVLSSDESSAVKLLESENDKLKVLCIRSCGEFKFKTAVPVLSVLAEQTDDTDLLFELLTSLSKIGGEPALDIFRANITNEDDLVASMSIEVAGELKDEKSVEALITIVKCNNEDANYEVCDLTTWKAVEALTSIGCESSLNFIVENLHHRNPTVRRVVTDCLTELGAKTVPYLRKVITPGADKDDMILAANVLGFIGDKSGLEILMDALDKEYSTDSSVKYAIYEAIGNIGTMKGVISLIDGLDNDDELITLAVINGLDHLVNPGVIKKMIEMISKGGSKAGKIIRAVVTAKALNIFEGLYNEGKIGRFMMNAVVTSKDPEVHEAFRGKLVEIGGEVADADIARLPETVEAGSKKALAVDDSKSMLALYRSILTNIGFEPSIAENGQEAYSFAEQGDEFDIVITDMNMPVMDGMELVSKLRMTDGFETIPIIMVTTESEVSQLELAKKTGVTDFITKPFTPDQLKAKIEEYVS</sequence>
<dbReference type="PROSITE" id="PS50110">
    <property type="entry name" value="RESPONSE_REGULATORY"/>
    <property type="match status" value="1"/>
</dbReference>
<protein>
    <submittedName>
        <fullName evidence="4">Response regulator receiver domain-containing protein</fullName>
    </submittedName>
</protein>
<gene>
    <name evidence="4" type="ORF">SAMN05660337_3474</name>
</gene>
<organism evidence="4 5">
    <name type="scientific">Maridesulfovibrio ferrireducens</name>
    <dbReference type="NCBI Taxonomy" id="246191"/>
    <lineage>
        <taxon>Bacteria</taxon>
        <taxon>Pseudomonadati</taxon>
        <taxon>Thermodesulfobacteriota</taxon>
        <taxon>Desulfovibrionia</taxon>
        <taxon>Desulfovibrionales</taxon>
        <taxon>Desulfovibrionaceae</taxon>
        <taxon>Maridesulfovibrio</taxon>
    </lineage>
</organism>
<keyword evidence="5" id="KW-1185">Reference proteome</keyword>
<dbReference type="InterPro" id="IPR001789">
    <property type="entry name" value="Sig_transdc_resp-reg_receiver"/>
</dbReference>
<evidence type="ECO:0000313" key="4">
    <source>
        <dbReference type="EMBL" id="SDL64214.1"/>
    </source>
</evidence>
<dbReference type="GO" id="GO:0000160">
    <property type="term" value="P:phosphorelay signal transduction system"/>
    <property type="evidence" value="ECO:0007669"/>
    <property type="project" value="InterPro"/>
</dbReference>
<dbReference type="InterPro" id="IPR011006">
    <property type="entry name" value="CheY-like_superfamily"/>
</dbReference>
<dbReference type="SMART" id="SM00448">
    <property type="entry name" value="REC"/>
    <property type="match status" value="1"/>
</dbReference>
<dbReference type="AlphaFoldDB" id="A0A1G9LQX7"/>
<accession>A0A1G9LQX7</accession>
<dbReference type="STRING" id="246191.SAMN05660337_3474"/>
<proteinExistence type="predicted"/>
<evidence type="ECO:0000259" key="3">
    <source>
        <dbReference type="PROSITE" id="PS50110"/>
    </source>
</evidence>
<name>A0A1G9LQX7_9BACT</name>
<dbReference type="SUPFAM" id="SSF48371">
    <property type="entry name" value="ARM repeat"/>
    <property type="match status" value="1"/>
</dbReference>
<dbReference type="SUPFAM" id="SSF52172">
    <property type="entry name" value="CheY-like"/>
    <property type="match status" value="1"/>
</dbReference>
<dbReference type="EMBL" id="FNGA01000008">
    <property type="protein sequence ID" value="SDL64214.1"/>
    <property type="molecule type" value="Genomic_DNA"/>
</dbReference>
<evidence type="ECO:0000313" key="5">
    <source>
        <dbReference type="Proteomes" id="UP000199053"/>
    </source>
</evidence>
<dbReference type="Proteomes" id="UP000199053">
    <property type="component" value="Unassembled WGS sequence"/>
</dbReference>
<dbReference type="PANTHER" id="PTHR44591">
    <property type="entry name" value="STRESS RESPONSE REGULATOR PROTEIN 1"/>
    <property type="match status" value="1"/>
</dbReference>
<dbReference type="Gene3D" id="3.40.50.2300">
    <property type="match status" value="1"/>
</dbReference>
<feature type="modified residue" description="4-aspartylphosphate" evidence="2">
    <location>
        <position position="461"/>
    </location>
</feature>
<dbReference type="InterPro" id="IPR016024">
    <property type="entry name" value="ARM-type_fold"/>
</dbReference>
<dbReference type="Gene3D" id="1.25.10.10">
    <property type="entry name" value="Leucine-rich Repeat Variant"/>
    <property type="match status" value="2"/>
</dbReference>
<dbReference type="Pfam" id="PF13646">
    <property type="entry name" value="HEAT_2"/>
    <property type="match status" value="2"/>
</dbReference>
<evidence type="ECO:0000256" key="1">
    <source>
        <dbReference type="ARBA" id="ARBA00022553"/>
    </source>
</evidence>
<dbReference type="PANTHER" id="PTHR44591:SF3">
    <property type="entry name" value="RESPONSE REGULATORY DOMAIN-CONTAINING PROTEIN"/>
    <property type="match status" value="1"/>
</dbReference>
<keyword evidence="1 2" id="KW-0597">Phosphoprotein</keyword>
<dbReference type="InterPro" id="IPR050595">
    <property type="entry name" value="Bact_response_regulator"/>
</dbReference>
<feature type="domain" description="Response regulatory" evidence="3">
    <location>
        <begin position="411"/>
        <end position="528"/>
    </location>
</feature>
<dbReference type="Pfam" id="PF00072">
    <property type="entry name" value="Response_reg"/>
    <property type="match status" value="1"/>
</dbReference>
<dbReference type="RefSeq" id="WP_092163463.1">
    <property type="nucleotide sequence ID" value="NZ_FNGA01000008.1"/>
</dbReference>
<reference evidence="5" key="1">
    <citation type="submission" date="2016-10" db="EMBL/GenBank/DDBJ databases">
        <authorList>
            <person name="Varghese N."/>
            <person name="Submissions S."/>
        </authorList>
    </citation>
    <scope>NUCLEOTIDE SEQUENCE [LARGE SCALE GENOMIC DNA]</scope>
    <source>
        <strain evidence="5">DSM 16995</strain>
    </source>
</reference>
<dbReference type="InterPro" id="IPR011989">
    <property type="entry name" value="ARM-like"/>
</dbReference>